<dbReference type="Pfam" id="PF00534">
    <property type="entry name" value="Glycos_transf_1"/>
    <property type="match status" value="1"/>
</dbReference>
<dbReference type="EMBL" id="JBHRZT010000068">
    <property type="protein sequence ID" value="MFC3885051.1"/>
    <property type="molecule type" value="Genomic_DNA"/>
</dbReference>
<gene>
    <name evidence="6" type="ORF">ACFOU2_16890</name>
</gene>
<evidence type="ECO:0000313" key="6">
    <source>
        <dbReference type="EMBL" id="MFC3885051.1"/>
    </source>
</evidence>
<keyword evidence="7" id="KW-1185">Reference proteome</keyword>
<reference evidence="7" key="1">
    <citation type="journal article" date="2019" name="Int. J. Syst. Evol. Microbiol.">
        <title>The Global Catalogue of Microorganisms (GCM) 10K type strain sequencing project: providing services to taxonomists for standard genome sequencing and annotation.</title>
        <authorList>
            <consortium name="The Broad Institute Genomics Platform"/>
            <consortium name="The Broad Institute Genome Sequencing Center for Infectious Disease"/>
            <person name="Wu L."/>
            <person name="Ma J."/>
        </authorList>
    </citation>
    <scope>NUCLEOTIDE SEQUENCE [LARGE SCALE GENOMIC DNA]</scope>
    <source>
        <strain evidence="7">CCUG 61889</strain>
    </source>
</reference>
<dbReference type="InterPro" id="IPR001296">
    <property type="entry name" value="Glyco_trans_1"/>
</dbReference>
<protein>
    <submittedName>
        <fullName evidence="6">Glycosyltransferase family 4 protein</fullName>
        <ecNumber evidence="6">2.4.-.-</ecNumber>
    </submittedName>
</protein>
<keyword evidence="3 6" id="KW-0808">Transferase</keyword>
<evidence type="ECO:0000313" key="7">
    <source>
        <dbReference type="Proteomes" id="UP001595752"/>
    </source>
</evidence>
<evidence type="ECO:0000259" key="4">
    <source>
        <dbReference type="Pfam" id="PF00534"/>
    </source>
</evidence>
<dbReference type="GO" id="GO:0016757">
    <property type="term" value="F:glycosyltransferase activity"/>
    <property type="evidence" value="ECO:0007669"/>
    <property type="project" value="UniProtKB-KW"/>
</dbReference>
<evidence type="ECO:0000256" key="1">
    <source>
        <dbReference type="ARBA" id="ARBA00009481"/>
    </source>
</evidence>
<evidence type="ECO:0000256" key="2">
    <source>
        <dbReference type="ARBA" id="ARBA00022676"/>
    </source>
</evidence>
<evidence type="ECO:0000256" key="3">
    <source>
        <dbReference type="ARBA" id="ARBA00022679"/>
    </source>
</evidence>
<comment type="similarity">
    <text evidence="1">Belongs to the glycosyltransferase group 1 family. Glycosyltransferase 4 subfamily.</text>
</comment>
<dbReference type="PANTHER" id="PTHR12526">
    <property type="entry name" value="GLYCOSYLTRANSFERASE"/>
    <property type="match status" value="1"/>
</dbReference>
<accession>A0ABV8B7A0</accession>
<organism evidence="6 7">
    <name type="scientific">Bacillus songklensis</name>
    <dbReference type="NCBI Taxonomy" id="1069116"/>
    <lineage>
        <taxon>Bacteria</taxon>
        <taxon>Bacillati</taxon>
        <taxon>Bacillota</taxon>
        <taxon>Bacilli</taxon>
        <taxon>Bacillales</taxon>
        <taxon>Bacillaceae</taxon>
        <taxon>Bacillus</taxon>
    </lineage>
</organism>
<dbReference type="CDD" id="cd03801">
    <property type="entry name" value="GT4_PimA-like"/>
    <property type="match status" value="1"/>
</dbReference>
<feature type="domain" description="Glycosyl transferase family 1" evidence="4">
    <location>
        <begin position="184"/>
        <end position="354"/>
    </location>
</feature>
<name>A0ABV8B7A0_9BACI</name>
<proteinExistence type="inferred from homology"/>
<evidence type="ECO:0000259" key="5">
    <source>
        <dbReference type="Pfam" id="PF13439"/>
    </source>
</evidence>
<dbReference type="Proteomes" id="UP001595752">
    <property type="component" value="Unassembled WGS sequence"/>
</dbReference>
<dbReference type="InterPro" id="IPR028098">
    <property type="entry name" value="Glyco_trans_4-like_N"/>
</dbReference>
<comment type="caution">
    <text evidence="6">The sequence shown here is derived from an EMBL/GenBank/DDBJ whole genome shotgun (WGS) entry which is preliminary data.</text>
</comment>
<dbReference type="PANTHER" id="PTHR12526:SF510">
    <property type="entry name" value="D-INOSITOL 3-PHOSPHATE GLYCOSYLTRANSFERASE"/>
    <property type="match status" value="1"/>
</dbReference>
<feature type="domain" description="Glycosyltransferase subfamily 4-like N-terminal" evidence="5">
    <location>
        <begin position="17"/>
        <end position="176"/>
    </location>
</feature>
<keyword evidence="2 6" id="KW-0328">Glycosyltransferase</keyword>
<dbReference type="Gene3D" id="3.40.50.2000">
    <property type="entry name" value="Glycogen Phosphorylase B"/>
    <property type="match status" value="2"/>
</dbReference>
<dbReference type="SUPFAM" id="SSF53756">
    <property type="entry name" value="UDP-Glycosyltransferase/glycogen phosphorylase"/>
    <property type="match status" value="1"/>
</dbReference>
<dbReference type="EC" id="2.4.-.-" evidence="6"/>
<sequence length="464" mass="53533">MKILVFSMATIMKDVSMGGSQRHLRELLFYLAKQGHEVTVLTNKRSDNTELFELCTGVRVLPILRFKETFPIPYDTYPFHLAHSYEIICKYAKKHDVFYIHDAQMDYGYLHAGIPTVASLKNFVYPEAMISAFHTNRDRFIVSCHYMYESIKYTVGRVLPGIDEILTVVKNGIDLSVYKPVESDWRERLAIAKDHIVVLFPHRPDISKGIMNTFEVVKRLKSRVKKPIKLLMPKHFDVNVSKETETFYHKLQETAEKYGIHESITYYPWLPGHEMPEIYSIADVTLCIGNFIEAFGYVQIESIACGTPAVVSNVGAQRTIVPEGYHVAKVDYDDIDAAVQAVLSLLEEPVNLEKVHSFLDKTYNYEANLSGYEQLITSRARYKGDLSKSEEQQTSQYKLAPWCYISEKGIYHDYYYKYFEKNKLHNFLASRMDKPFSAEELIEASFTQQDIEHAVEEGIIVPMI</sequence>
<dbReference type="RefSeq" id="WP_377917100.1">
    <property type="nucleotide sequence ID" value="NZ_JBHRZT010000068.1"/>
</dbReference>
<dbReference type="Pfam" id="PF13439">
    <property type="entry name" value="Glyco_transf_4"/>
    <property type="match status" value="1"/>
</dbReference>